<feature type="transmembrane region" description="Helical" evidence="6">
    <location>
        <begin position="351"/>
        <end position="372"/>
    </location>
</feature>
<feature type="transmembrane region" description="Helical" evidence="6">
    <location>
        <begin position="158"/>
        <end position="182"/>
    </location>
</feature>
<dbReference type="GO" id="GO:0005886">
    <property type="term" value="C:plasma membrane"/>
    <property type="evidence" value="ECO:0007669"/>
    <property type="project" value="TreeGrafter"/>
</dbReference>
<organism evidence="7 8">
    <name type="scientific">Candidatus Onthomorpha intestinigallinarum</name>
    <dbReference type="NCBI Taxonomy" id="2840880"/>
    <lineage>
        <taxon>Bacteria</taxon>
        <taxon>Pseudomonadati</taxon>
        <taxon>Bacteroidota</taxon>
        <taxon>Bacteroidia</taxon>
        <taxon>Bacteroidales</taxon>
        <taxon>Candidatus Onthomorpha</taxon>
    </lineage>
</organism>
<comment type="caution">
    <text evidence="7">The sequence shown here is derived from an EMBL/GenBank/DDBJ whole genome shotgun (WGS) entry which is preliminary data.</text>
</comment>
<evidence type="ECO:0000313" key="7">
    <source>
        <dbReference type="EMBL" id="HIW86820.1"/>
    </source>
</evidence>
<name>A0A9D1UHR3_9BACT</name>
<dbReference type="GO" id="GO:0015297">
    <property type="term" value="F:antiporter activity"/>
    <property type="evidence" value="ECO:0007669"/>
    <property type="project" value="InterPro"/>
</dbReference>
<dbReference type="PANTHER" id="PTHR42893">
    <property type="entry name" value="PROTEIN DETOXIFICATION 44, CHLOROPLASTIC-RELATED"/>
    <property type="match status" value="1"/>
</dbReference>
<evidence type="ECO:0000313" key="8">
    <source>
        <dbReference type="Proteomes" id="UP000824267"/>
    </source>
</evidence>
<reference evidence="7" key="1">
    <citation type="journal article" date="2021" name="PeerJ">
        <title>Extensive microbial diversity within the chicken gut microbiome revealed by metagenomics and culture.</title>
        <authorList>
            <person name="Gilroy R."/>
            <person name="Ravi A."/>
            <person name="Getino M."/>
            <person name="Pursley I."/>
            <person name="Horton D.L."/>
            <person name="Alikhan N.F."/>
            <person name="Baker D."/>
            <person name="Gharbi K."/>
            <person name="Hall N."/>
            <person name="Watson M."/>
            <person name="Adriaenssens E.M."/>
            <person name="Foster-Nyarko E."/>
            <person name="Jarju S."/>
            <person name="Secka A."/>
            <person name="Antonio M."/>
            <person name="Oren A."/>
            <person name="Chaudhuri R.R."/>
            <person name="La Ragione R."/>
            <person name="Hildebrand F."/>
            <person name="Pallen M.J."/>
        </authorList>
    </citation>
    <scope>NUCLEOTIDE SEQUENCE</scope>
    <source>
        <strain evidence="7">Gambia16-930</strain>
    </source>
</reference>
<comment type="subcellular location">
    <subcellularLocation>
        <location evidence="1">Membrane</location>
        <topology evidence="1">Multi-pass membrane protein</topology>
    </subcellularLocation>
</comment>
<dbReference type="EMBL" id="DXGG01000032">
    <property type="protein sequence ID" value="HIW86820.1"/>
    <property type="molecule type" value="Genomic_DNA"/>
</dbReference>
<feature type="transmembrane region" description="Helical" evidence="6">
    <location>
        <begin position="312"/>
        <end position="331"/>
    </location>
</feature>
<feature type="transmembrane region" description="Helical" evidence="6">
    <location>
        <begin position="384"/>
        <end position="402"/>
    </location>
</feature>
<evidence type="ECO:0000256" key="1">
    <source>
        <dbReference type="ARBA" id="ARBA00004141"/>
    </source>
</evidence>
<evidence type="ECO:0000256" key="4">
    <source>
        <dbReference type="ARBA" id="ARBA00022989"/>
    </source>
</evidence>
<dbReference type="Proteomes" id="UP000824267">
    <property type="component" value="Unassembled WGS sequence"/>
</dbReference>
<accession>A0A9D1UHR3</accession>
<feature type="transmembrane region" description="Helical" evidence="6">
    <location>
        <begin position="86"/>
        <end position="105"/>
    </location>
</feature>
<reference evidence="7" key="2">
    <citation type="submission" date="2021-04" db="EMBL/GenBank/DDBJ databases">
        <authorList>
            <person name="Gilroy R."/>
        </authorList>
    </citation>
    <scope>NUCLEOTIDE SEQUENCE</scope>
    <source>
        <strain evidence="7">Gambia16-930</strain>
    </source>
</reference>
<sequence>MNRQILRLAVPNIITNITVPLLGMVDTAIAGHLDASSDSLDYIGAIAVGTMIFNIIYWNFGFLRMGTSGFTAQAYGANDVREQTNILTRACSVALISALLLIVLQKPISVLAASLIEDKNSVMRLALTYFFIRIWAAPATLGMYALKGWFIGMQDSKTPMWISILINILNIGFSLLFVVGYGMDIDGVAWGTVVAQYGGLLTTIALWLKKYGFLKRHINIRQALQWDKLKMFFKVNSDIFLRTICLVLVTSYFTVASSSMPYPTLAVNTILMQLFTLFSYFMDGFAYAAESLCGKFKGAGDYANLRKSVSQLLKWGTGLSMAFVVLYFFGGENILGILTDKQEIIDKSGDHIFWVLLIPVTGFVAFLYDGILIGMTETGIMRNAIFVATALFFVLFFSLKPLLGNDALWIGFITYLSARSILMALLSRRKIFING</sequence>
<evidence type="ECO:0000256" key="6">
    <source>
        <dbReference type="SAM" id="Phobius"/>
    </source>
</evidence>
<feature type="transmembrane region" description="Helical" evidence="6">
    <location>
        <begin position="188"/>
        <end position="208"/>
    </location>
</feature>
<dbReference type="PANTHER" id="PTHR42893:SF46">
    <property type="entry name" value="PROTEIN DETOXIFICATION 44, CHLOROPLASTIC"/>
    <property type="match status" value="1"/>
</dbReference>
<feature type="transmembrane region" description="Helical" evidence="6">
    <location>
        <begin position="239"/>
        <end position="258"/>
    </location>
</feature>
<feature type="transmembrane region" description="Helical" evidence="6">
    <location>
        <begin position="12"/>
        <end position="30"/>
    </location>
</feature>
<dbReference type="InterPro" id="IPR044644">
    <property type="entry name" value="DinF-like"/>
</dbReference>
<keyword evidence="5 6" id="KW-0472">Membrane</keyword>
<feature type="transmembrane region" description="Helical" evidence="6">
    <location>
        <begin position="270"/>
        <end position="289"/>
    </location>
</feature>
<gene>
    <name evidence="7" type="ORF">IAC47_00890</name>
</gene>
<proteinExistence type="inferred from homology"/>
<dbReference type="GO" id="GO:0042910">
    <property type="term" value="F:xenobiotic transmembrane transporter activity"/>
    <property type="evidence" value="ECO:0007669"/>
    <property type="project" value="InterPro"/>
</dbReference>
<dbReference type="Pfam" id="PF01554">
    <property type="entry name" value="MatE"/>
    <property type="match status" value="2"/>
</dbReference>
<evidence type="ECO:0000256" key="5">
    <source>
        <dbReference type="ARBA" id="ARBA00023136"/>
    </source>
</evidence>
<keyword evidence="4 6" id="KW-1133">Transmembrane helix</keyword>
<comment type="similarity">
    <text evidence="2">Belongs to the multi antimicrobial extrusion (MATE) (TC 2.A.66.1) family.</text>
</comment>
<keyword evidence="3 6" id="KW-0812">Transmembrane</keyword>
<dbReference type="InterPro" id="IPR002528">
    <property type="entry name" value="MATE_fam"/>
</dbReference>
<evidence type="ECO:0000256" key="3">
    <source>
        <dbReference type="ARBA" id="ARBA00022692"/>
    </source>
</evidence>
<feature type="transmembrane region" description="Helical" evidence="6">
    <location>
        <begin position="125"/>
        <end position="146"/>
    </location>
</feature>
<dbReference type="NCBIfam" id="TIGR00797">
    <property type="entry name" value="matE"/>
    <property type="match status" value="1"/>
</dbReference>
<dbReference type="CDD" id="cd13136">
    <property type="entry name" value="MATE_DinF_like"/>
    <property type="match status" value="1"/>
</dbReference>
<evidence type="ECO:0000256" key="2">
    <source>
        <dbReference type="ARBA" id="ARBA00010199"/>
    </source>
</evidence>
<feature type="transmembrane region" description="Helical" evidence="6">
    <location>
        <begin position="408"/>
        <end position="426"/>
    </location>
</feature>
<dbReference type="AlphaFoldDB" id="A0A9D1UHR3"/>
<protein>
    <submittedName>
        <fullName evidence="7">MATE family efflux transporter</fullName>
    </submittedName>
</protein>
<feature type="transmembrane region" description="Helical" evidence="6">
    <location>
        <begin position="42"/>
        <end position="65"/>
    </location>
</feature>